<feature type="compositionally biased region" description="Polar residues" evidence="17">
    <location>
        <begin position="726"/>
        <end position="755"/>
    </location>
</feature>
<dbReference type="PANTHER" id="PTHR10027">
    <property type="entry name" value="CALCIUM-ACTIVATED POTASSIUM CHANNEL ALPHA CHAIN"/>
    <property type="match status" value="1"/>
</dbReference>
<dbReference type="GeneID" id="117574290"/>
<dbReference type="PANTHER" id="PTHR10027:SF33">
    <property type="entry name" value="CALCIUM-ACTIVATED POTASSIUM CHANNEL SUBUNIT ALPHA-1-RELATED"/>
    <property type="match status" value="1"/>
</dbReference>
<comment type="similarity">
    <text evidence="16">Belongs to the potassium channel family. Calcium-activated (TC 1.A.1.3) subfamily. Slo sub-subfamily.</text>
</comment>
<evidence type="ECO:0000256" key="5">
    <source>
        <dbReference type="ARBA" id="ARBA00022692"/>
    </source>
</evidence>
<dbReference type="FunFam" id="1.10.287.70:FF:000015">
    <property type="entry name" value="Calcium-activated potassium channel subunit alpha-1 isoform X7"/>
    <property type="match status" value="1"/>
</dbReference>
<evidence type="ECO:0000256" key="4">
    <source>
        <dbReference type="ARBA" id="ARBA00022553"/>
    </source>
</evidence>
<dbReference type="Gene3D" id="3.40.50.720">
    <property type="entry name" value="NAD(P)-binding Rossmann-like Domain"/>
    <property type="match status" value="2"/>
</dbReference>
<keyword evidence="20" id="KW-1185">Reference proteome</keyword>
<keyword evidence="12 18" id="KW-0472">Membrane</keyword>
<dbReference type="Pfam" id="PF22614">
    <property type="entry name" value="Slo-like_RCK"/>
    <property type="match status" value="2"/>
</dbReference>
<dbReference type="GO" id="GO:0034702">
    <property type="term" value="C:monoatomic ion channel complex"/>
    <property type="evidence" value="ECO:0007669"/>
    <property type="project" value="UniProtKB-KW"/>
</dbReference>
<evidence type="ECO:0000256" key="15">
    <source>
        <dbReference type="ARBA" id="ARBA00031999"/>
    </source>
</evidence>
<dbReference type="GO" id="GO:0009410">
    <property type="term" value="P:response to xenobiotic stimulus"/>
    <property type="evidence" value="ECO:0007669"/>
    <property type="project" value="UniProtKB-ARBA"/>
</dbReference>
<dbReference type="GO" id="GO:0060072">
    <property type="term" value="F:large conductance calcium-activated potassium channel activity"/>
    <property type="evidence" value="ECO:0007669"/>
    <property type="project" value="TreeGrafter"/>
</dbReference>
<feature type="transmembrane region" description="Helical" evidence="18">
    <location>
        <begin position="48"/>
        <end position="72"/>
    </location>
</feature>
<evidence type="ECO:0000256" key="6">
    <source>
        <dbReference type="ARBA" id="ARBA00022826"/>
    </source>
</evidence>
<keyword evidence="8" id="KW-0851">Voltage-gated channel</keyword>
<dbReference type="InterPro" id="IPR036291">
    <property type="entry name" value="NAD(P)-bd_dom_sf"/>
</dbReference>
<name>A0A6P8XLZ1_DROAB</name>
<dbReference type="CTD" id="42940"/>
<dbReference type="InterPro" id="IPR047871">
    <property type="entry name" value="K_chnl_Slo-like"/>
</dbReference>
<evidence type="ECO:0000256" key="9">
    <source>
        <dbReference type="ARBA" id="ARBA00022958"/>
    </source>
</evidence>
<keyword evidence="3" id="KW-0633">Potassium transport</keyword>
<dbReference type="GO" id="GO:0050804">
    <property type="term" value="P:modulation of chemical synaptic transmission"/>
    <property type="evidence" value="ECO:0007669"/>
    <property type="project" value="UniProtKB-ARBA"/>
</dbReference>
<dbReference type="InterPro" id="IPR003148">
    <property type="entry name" value="RCK_N"/>
</dbReference>
<keyword evidence="9" id="KW-0630">Potassium</keyword>
<keyword evidence="5 18" id="KW-0812">Transmembrane</keyword>
<reference evidence="21" key="1">
    <citation type="submission" date="2025-08" db="UniProtKB">
        <authorList>
            <consortium name="RefSeq"/>
        </authorList>
    </citation>
    <scope>IDENTIFICATION</scope>
    <source>
        <strain evidence="21">15112-1751.03</strain>
        <tissue evidence="21">Whole Adult</tissue>
    </source>
</reference>
<gene>
    <name evidence="21" type="primary">LOC117574290</name>
</gene>
<feature type="transmembrane region" description="Helical" evidence="18">
    <location>
        <begin position="249"/>
        <end position="270"/>
    </location>
</feature>
<feature type="region of interest" description="Disordered" evidence="17">
    <location>
        <begin position="1152"/>
        <end position="1179"/>
    </location>
</feature>
<keyword evidence="10 18" id="KW-1133">Transmembrane helix</keyword>
<evidence type="ECO:0000259" key="19">
    <source>
        <dbReference type="PROSITE" id="PS51201"/>
    </source>
</evidence>
<dbReference type="InterPro" id="IPR003929">
    <property type="entry name" value="K_chnl_BK_asu"/>
</dbReference>
<dbReference type="InterPro" id="IPR048735">
    <property type="entry name" value="Slowpoke-like_C"/>
</dbReference>
<dbReference type="GO" id="GO:0045211">
    <property type="term" value="C:postsynaptic membrane"/>
    <property type="evidence" value="ECO:0007669"/>
    <property type="project" value="TreeGrafter"/>
</dbReference>
<dbReference type="Pfam" id="PF00520">
    <property type="entry name" value="Ion_trans"/>
    <property type="match status" value="1"/>
</dbReference>
<evidence type="ECO:0000313" key="20">
    <source>
        <dbReference type="Proteomes" id="UP000515160"/>
    </source>
</evidence>
<sequence>MASGLIGANITDMPNGMSGCDQSTVESLADDPTDSPFDADDCLKVRKYWCFLLSSIFTFLAGLLIVLLWRAFAFVCCRKEPDLGPNDPKQKEQKASRNKQEFEGTFMTEAKDWAGELISGQTTTGRILVVLVFILSIASLIIYFVDASSEEVERCQKWSNNITQQIDLAFNIFFMVYFFIRFIAASDKLWFMLEMYSFVDYFTIPPSFVSIYLDRTWIGLRFLRALRLMTVPDILQYLNVLKTSSSIRLAQLVSIFISVWLTAAGIIHLLENSGDPLDFNNAHRLSYWTCVYFLIVTMSTVGYGDVYCETVLGRTFLVFFLLVGLAMFASSIPEIIELVGSGNKYGGELKREHGKRHIVVCGHITYESVSHFLKDFLHEDREDVDVEVVFLHRKPPDLELEGLFKRHFTTVEFFQGTIMNPIDLQRVKVHEADACLVLANKYCQDPDAEDAANIMRVISIKNYSDDIRVIIQLMQYHNKAYLLNIPSWDWKQGDDVICLAELKLGFIAQSCLAPGFSTMMANLFAMRSFKTSPEMQSWTNDYLRGTGMEMYTETLSPTFIGIPFAQATELCFSKLKLLLLAIEIKGAEEGADSKISINPRGAKIQANTQGFFIAQSADEVKRAWFYCKACHEDIKDETLIKKCKCKNLATFRKGVRAVQMVGRASDITRDREDTNLLNRNVRRPNGTGNGAGGMHHMNNTASAAAVAAAAVKQVNKVKPTVNVNRQVEGQVISPSQYNRPTSRSSGTGTQNQNGGVSLPAGIADDQSKDFDFEKTEMKYDSTGMFHWSPAKSLEDCILDRNQAAMTVLNGHVVVCLFADPDSPLIGLRNLVMPLRASNFHYHELKHVVIVGSVDYIRREWKMLQNLPKISVLNGSPLSRADLRAVNVNLCDMCCILSAKVPSNDDPTLADKEAILASLNIKAMTFDDTIGVLSQRGPEFDNLSATAGSPIVLQRRGSVYGANVPMITELVNDSNVQFLDQDDDDDPDTELYLTQPFACGTAFAVSVLDSLMSTTYFNQNALTLIRSLITGGATPELELILAEGAGLRGGYSTVDSLSNRDRCRVGQISLYDGPLAQFGECGKYGDLFVAALKSYGMLCIGLYRFRDTSSSCDASSKRYVITNPPDDFSLLPTDQVFVLMQFDPGLEYKPPAVRVPAGGRGTNTQGSGVGGGGSNKDDNS</sequence>
<dbReference type="FunFam" id="1.20.120.350:FF:000035">
    <property type="entry name" value="Calcium-activated potassium channel slowpoke"/>
    <property type="match status" value="1"/>
</dbReference>
<feature type="transmembrane region" description="Helical" evidence="18">
    <location>
        <begin position="127"/>
        <end position="145"/>
    </location>
</feature>
<dbReference type="FunFam" id="3.40.50.720:FF:001832">
    <property type="entry name" value="Calcium-activated potassium channel slowpoke-like Protein"/>
    <property type="match status" value="1"/>
</dbReference>
<organism evidence="20 21">
    <name type="scientific">Drosophila albomicans</name>
    <name type="common">Fruit fly</name>
    <dbReference type="NCBI Taxonomy" id="7291"/>
    <lineage>
        <taxon>Eukaryota</taxon>
        <taxon>Metazoa</taxon>
        <taxon>Ecdysozoa</taxon>
        <taxon>Arthropoda</taxon>
        <taxon>Hexapoda</taxon>
        <taxon>Insecta</taxon>
        <taxon>Pterygota</taxon>
        <taxon>Neoptera</taxon>
        <taxon>Endopterygota</taxon>
        <taxon>Diptera</taxon>
        <taxon>Brachycera</taxon>
        <taxon>Muscomorpha</taxon>
        <taxon>Ephydroidea</taxon>
        <taxon>Drosophilidae</taxon>
        <taxon>Drosophila</taxon>
    </lineage>
</organism>
<dbReference type="SUPFAM" id="SSF81324">
    <property type="entry name" value="Voltage-gated potassium channels"/>
    <property type="match status" value="1"/>
</dbReference>
<keyword evidence="6" id="KW-0631">Potassium channel</keyword>
<evidence type="ECO:0000256" key="7">
    <source>
        <dbReference type="ARBA" id="ARBA00022837"/>
    </source>
</evidence>
<evidence type="ECO:0000256" key="16">
    <source>
        <dbReference type="ARBA" id="ARBA00060897"/>
    </source>
</evidence>
<dbReference type="PRINTS" id="PR00169">
    <property type="entry name" value="KCHANNEL"/>
</dbReference>
<feature type="region of interest" description="Disordered" evidence="17">
    <location>
        <begin position="726"/>
        <end position="764"/>
    </location>
</feature>
<evidence type="ECO:0000256" key="10">
    <source>
        <dbReference type="ARBA" id="ARBA00022989"/>
    </source>
</evidence>
<keyword evidence="11" id="KW-0406">Ion transport</keyword>
<dbReference type="Pfam" id="PF21014">
    <property type="entry name" value="Slowpoke_C"/>
    <property type="match status" value="1"/>
</dbReference>
<keyword evidence="4" id="KW-0597">Phosphoprotein</keyword>
<keyword evidence="2" id="KW-0813">Transport</keyword>
<evidence type="ECO:0000256" key="13">
    <source>
        <dbReference type="ARBA" id="ARBA00023303"/>
    </source>
</evidence>
<feature type="domain" description="RCK N-terminal" evidence="19">
    <location>
        <begin position="355"/>
        <end position="497"/>
    </location>
</feature>
<evidence type="ECO:0000256" key="12">
    <source>
        <dbReference type="ARBA" id="ARBA00023136"/>
    </source>
</evidence>
<evidence type="ECO:0000256" key="3">
    <source>
        <dbReference type="ARBA" id="ARBA00022538"/>
    </source>
</evidence>
<evidence type="ECO:0000256" key="18">
    <source>
        <dbReference type="SAM" id="Phobius"/>
    </source>
</evidence>
<dbReference type="RefSeq" id="XP_034113973.1">
    <property type="nucleotide sequence ID" value="XM_034258082.2"/>
</dbReference>
<evidence type="ECO:0000256" key="8">
    <source>
        <dbReference type="ARBA" id="ARBA00022882"/>
    </source>
</evidence>
<dbReference type="PROSITE" id="PS51201">
    <property type="entry name" value="RCK_N"/>
    <property type="match status" value="2"/>
</dbReference>
<keyword evidence="13 21" id="KW-0407">Ion channel</keyword>
<dbReference type="InterPro" id="IPR005821">
    <property type="entry name" value="Ion_trans_dom"/>
</dbReference>
<dbReference type="Proteomes" id="UP000515160">
    <property type="component" value="Chromosome 2R"/>
</dbReference>
<feature type="transmembrane region" description="Helical" evidence="18">
    <location>
        <begin position="166"/>
        <end position="184"/>
    </location>
</feature>
<evidence type="ECO:0000256" key="11">
    <source>
        <dbReference type="ARBA" id="ARBA00023065"/>
    </source>
</evidence>
<evidence type="ECO:0000256" key="1">
    <source>
        <dbReference type="ARBA" id="ARBA00004141"/>
    </source>
</evidence>
<evidence type="ECO:0000256" key="17">
    <source>
        <dbReference type="SAM" id="MobiDB-lite"/>
    </source>
</evidence>
<dbReference type="PRINTS" id="PR01449">
    <property type="entry name" value="BKCHANNELA"/>
</dbReference>
<dbReference type="Gene3D" id="1.10.287.70">
    <property type="match status" value="1"/>
</dbReference>
<dbReference type="OrthoDB" id="10035564at2759"/>
<feature type="domain" description="RCK N-terminal" evidence="19">
    <location>
        <begin position="809"/>
        <end position="953"/>
    </location>
</feature>
<evidence type="ECO:0000256" key="2">
    <source>
        <dbReference type="ARBA" id="ARBA00022448"/>
    </source>
</evidence>
<accession>A0A6P8XLZ1</accession>
<dbReference type="SUPFAM" id="SSF51735">
    <property type="entry name" value="NAD(P)-binding Rossmann-fold domains"/>
    <property type="match status" value="1"/>
</dbReference>
<proteinExistence type="inferred from homology"/>
<comment type="subcellular location">
    <subcellularLocation>
        <location evidence="1">Membrane</location>
        <topology evidence="1">Multi-pass membrane protein</topology>
    </subcellularLocation>
</comment>
<feature type="transmembrane region" description="Helical" evidence="18">
    <location>
        <begin position="285"/>
        <end position="304"/>
    </location>
</feature>
<keyword evidence="7" id="KW-0106">Calcium</keyword>
<evidence type="ECO:0000256" key="14">
    <source>
        <dbReference type="ARBA" id="ARBA00029579"/>
    </source>
</evidence>
<feature type="transmembrane region" description="Helical" evidence="18">
    <location>
        <begin position="190"/>
        <end position="213"/>
    </location>
</feature>
<evidence type="ECO:0000313" key="21">
    <source>
        <dbReference type="RefSeq" id="XP_034113973.1"/>
    </source>
</evidence>
<feature type="transmembrane region" description="Helical" evidence="18">
    <location>
        <begin position="311"/>
        <end position="329"/>
    </location>
</feature>
<dbReference type="InterPro" id="IPR027359">
    <property type="entry name" value="Volt_channel_dom_sf"/>
</dbReference>
<protein>
    <recommendedName>
        <fullName evidence="14">BK channel</fullName>
    </recommendedName>
    <alternativeName>
        <fullName evidence="15">Maxi K channel</fullName>
    </alternativeName>
</protein>
<dbReference type="Pfam" id="PF03493">
    <property type="entry name" value="BK_channel_a"/>
    <property type="match status" value="1"/>
</dbReference>
<dbReference type="AlphaFoldDB" id="A0A6P8XLZ1"/>
<dbReference type="Gene3D" id="1.20.120.350">
    <property type="entry name" value="Voltage-gated potassium channels. Chain C"/>
    <property type="match status" value="1"/>
</dbReference>